<dbReference type="PANTHER" id="PTHR32322:SF18">
    <property type="entry name" value="S-ADENOSYLMETHIONINE_S-ADENOSYLHOMOCYSTEINE TRANSPORTER"/>
    <property type="match status" value="1"/>
</dbReference>
<evidence type="ECO:0000256" key="7">
    <source>
        <dbReference type="SAM" id="Phobius"/>
    </source>
</evidence>
<evidence type="ECO:0000256" key="5">
    <source>
        <dbReference type="ARBA" id="ARBA00022989"/>
    </source>
</evidence>
<evidence type="ECO:0000256" key="1">
    <source>
        <dbReference type="ARBA" id="ARBA00004651"/>
    </source>
</evidence>
<proteinExistence type="inferred from homology"/>
<feature type="transmembrane region" description="Helical" evidence="7">
    <location>
        <begin position="38"/>
        <end position="58"/>
    </location>
</feature>
<dbReference type="GO" id="GO:0005886">
    <property type="term" value="C:plasma membrane"/>
    <property type="evidence" value="ECO:0007669"/>
    <property type="project" value="UniProtKB-SubCell"/>
</dbReference>
<dbReference type="InterPro" id="IPR000620">
    <property type="entry name" value="EamA_dom"/>
</dbReference>
<evidence type="ECO:0000256" key="2">
    <source>
        <dbReference type="ARBA" id="ARBA00007362"/>
    </source>
</evidence>
<dbReference type="Pfam" id="PF00892">
    <property type="entry name" value="EamA"/>
    <property type="match status" value="1"/>
</dbReference>
<feature type="transmembrane region" description="Helical" evidence="7">
    <location>
        <begin position="203"/>
        <end position="221"/>
    </location>
</feature>
<dbReference type="PANTHER" id="PTHR32322">
    <property type="entry name" value="INNER MEMBRANE TRANSPORTER"/>
    <property type="match status" value="1"/>
</dbReference>
<keyword evidence="3" id="KW-1003">Cell membrane</keyword>
<keyword evidence="5 7" id="KW-1133">Transmembrane helix</keyword>
<dbReference type="InterPro" id="IPR037185">
    <property type="entry name" value="EmrE-like"/>
</dbReference>
<comment type="similarity">
    <text evidence="2">Belongs to the EamA transporter family.</text>
</comment>
<gene>
    <name evidence="9" type="ORF">DCF15_18215</name>
</gene>
<dbReference type="InterPro" id="IPR050638">
    <property type="entry name" value="AA-Vitamin_Transporters"/>
</dbReference>
<name>A0A2W4WSF5_9CYAN</name>
<organism evidence="9 10">
    <name type="scientific">Phormidesmis priestleyi</name>
    <dbReference type="NCBI Taxonomy" id="268141"/>
    <lineage>
        <taxon>Bacteria</taxon>
        <taxon>Bacillati</taxon>
        <taxon>Cyanobacteriota</taxon>
        <taxon>Cyanophyceae</taxon>
        <taxon>Leptolyngbyales</taxon>
        <taxon>Leptolyngbyaceae</taxon>
        <taxon>Phormidesmis</taxon>
    </lineage>
</organism>
<dbReference type="EMBL" id="QBMP01000246">
    <property type="protein sequence ID" value="PZO48133.1"/>
    <property type="molecule type" value="Genomic_DNA"/>
</dbReference>
<sequence length="293" mass="30759">MNITLKKPSPIGLLLLAIISVQFGSALAKSLFSEMGFWGVVSMRVSFSTLILFSLWRLKWHSGIRQHLKEIIAFGIVFAMMNSCFYAAIDRIPLGVAISLEFTGPLGLAILKSQRWLDGLWAVLAGIGIVLLTPLSGSAVDGWGILLALIAGLFWALYILMAAQIGQKLSGIEGLAWALAVSSLLLLPIGLATAGSAFLNPKLLLMGAGVAVLSTTLPYSLEMVALRSLPIKVFGIMLSIEPMMGVIAGFLILGEKLSARSLTACLLVSIAAAGAAKFKGSDPGSHDGPAAAP</sequence>
<evidence type="ECO:0000256" key="3">
    <source>
        <dbReference type="ARBA" id="ARBA00022475"/>
    </source>
</evidence>
<dbReference type="AlphaFoldDB" id="A0A2W4WSF5"/>
<feature type="transmembrane region" description="Helical" evidence="7">
    <location>
        <begin position="118"/>
        <end position="137"/>
    </location>
</feature>
<evidence type="ECO:0000256" key="4">
    <source>
        <dbReference type="ARBA" id="ARBA00022692"/>
    </source>
</evidence>
<feature type="transmembrane region" description="Helical" evidence="7">
    <location>
        <begin position="175"/>
        <end position="197"/>
    </location>
</feature>
<dbReference type="SUPFAM" id="SSF103481">
    <property type="entry name" value="Multidrug resistance efflux transporter EmrE"/>
    <property type="match status" value="2"/>
</dbReference>
<evidence type="ECO:0000259" key="8">
    <source>
        <dbReference type="Pfam" id="PF00892"/>
    </source>
</evidence>
<comment type="subcellular location">
    <subcellularLocation>
        <location evidence="1">Cell membrane</location>
        <topology evidence="1">Multi-pass membrane protein</topology>
    </subcellularLocation>
</comment>
<feature type="transmembrane region" description="Helical" evidence="7">
    <location>
        <begin position="70"/>
        <end position="88"/>
    </location>
</feature>
<evidence type="ECO:0000313" key="9">
    <source>
        <dbReference type="EMBL" id="PZO48133.1"/>
    </source>
</evidence>
<keyword evidence="4 7" id="KW-0812">Transmembrane</keyword>
<keyword evidence="6 7" id="KW-0472">Membrane</keyword>
<comment type="caution">
    <text evidence="9">The sequence shown here is derived from an EMBL/GenBank/DDBJ whole genome shotgun (WGS) entry which is preliminary data.</text>
</comment>
<protein>
    <submittedName>
        <fullName evidence="9">EamA family transporter</fullName>
    </submittedName>
</protein>
<reference evidence="9 10" key="2">
    <citation type="submission" date="2018-06" db="EMBL/GenBank/DDBJ databases">
        <title>Metagenomic assembly of (sub)arctic Cyanobacteria and their associated microbiome from non-axenic cultures.</title>
        <authorList>
            <person name="Baurain D."/>
        </authorList>
    </citation>
    <scope>NUCLEOTIDE SEQUENCE [LARGE SCALE GENOMIC DNA]</scope>
    <source>
        <strain evidence="9">ULC027bin1</strain>
    </source>
</reference>
<feature type="domain" description="EamA" evidence="8">
    <location>
        <begin position="143"/>
        <end position="273"/>
    </location>
</feature>
<feature type="transmembrane region" description="Helical" evidence="7">
    <location>
        <begin position="143"/>
        <end position="163"/>
    </location>
</feature>
<evidence type="ECO:0000256" key="6">
    <source>
        <dbReference type="ARBA" id="ARBA00023136"/>
    </source>
</evidence>
<reference evidence="10" key="1">
    <citation type="submission" date="2018-04" db="EMBL/GenBank/DDBJ databases">
        <authorList>
            <person name="Cornet L."/>
        </authorList>
    </citation>
    <scope>NUCLEOTIDE SEQUENCE [LARGE SCALE GENOMIC DNA]</scope>
</reference>
<evidence type="ECO:0000313" key="10">
    <source>
        <dbReference type="Proteomes" id="UP000249794"/>
    </source>
</evidence>
<accession>A0A2W4WSF5</accession>
<dbReference type="Proteomes" id="UP000249794">
    <property type="component" value="Unassembled WGS sequence"/>
</dbReference>
<feature type="transmembrane region" description="Helical" evidence="7">
    <location>
        <begin position="233"/>
        <end position="253"/>
    </location>
</feature>